<dbReference type="Proteomes" id="UP000825799">
    <property type="component" value="Chromosome"/>
</dbReference>
<sequence length="164" mass="17362">MGQHSAAYALGLLLALTGAAGAQEPEKMPLGWFLEEFESAGLTDIYLYWLDPAAGGPLLQVSCQEKWPDVVVSAYMDAPANAPKSVELVDGDTRQGLDFVSSGTVDGRYSAGGVTRFTPEVMDILSGQFSVAVDGVEQGRYSTKGAADMFERLFEACPVNGDGT</sequence>
<evidence type="ECO:0000313" key="3">
    <source>
        <dbReference type="Proteomes" id="UP000825799"/>
    </source>
</evidence>
<name>A0ABX8WAP5_9HYPH</name>
<protein>
    <submittedName>
        <fullName evidence="2">Uncharacterized protein</fullName>
    </submittedName>
</protein>
<keyword evidence="3" id="KW-1185">Reference proteome</keyword>
<evidence type="ECO:0000256" key="1">
    <source>
        <dbReference type="SAM" id="SignalP"/>
    </source>
</evidence>
<evidence type="ECO:0000313" key="2">
    <source>
        <dbReference type="EMBL" id="QYO75776.1"/>
    </source>
</evidence>
<dbReference type="EMBL" id="CP080590">
    <property type="protein sequence ID" value="QYO75776.1"/>
    <property type="molecule type" value="Genomic_DNA"/>
</dbReference>
<organism evidence="2 3">
    <name type="scientific">Devosia salina</name>
    <dbReference type="NCBI Taxonomy" id="2860336"/>
    <lineage>
        <taxon>Bacteria</taxon>
        <taxon>Pseudomonadati</taxon>
        <taxon>Pseudomonadota</taxon>
        <taxon>Alphaproteobacteria</taxon>
        <taxon>Hyphomicrobiales</taxon>
        <taxon>Devosiaceae</taxon>
        <taxon>Devosia</taxon>
    </lineage>
</organism>
<gene>
    <name evidence="2" type="ORF">K1X15_14205</name>
</gene>
<dbReference type="RefSeq" id="WP_220304271.1">
    <property type="nucleotide sequence ID" value="NZ_CP080590.1"/>
</dbReference>
<proteinExistence type="predicted"/>
<keyword evidence="1" id="KW-0732">Signal</keyword>
<accession>A0ABX8WAP5</accession>
<feature type="chain" id="PRO_5046445249" evidence="1">
    <location>
        <begin position="23"/>
        <end position="164"/>
    </location>
</feature>
<reference evidence="2 3" key="1">
    <citation type="submission" date="2021-08" db="EMBL/GenBank/DDBJ databases">
        <title>Devosia salina sp. nov., isolated from the South China Sea sediment.</title>
        <authorList>
            <person name="Zhou Z."/>
        </authorList>
    </citation>
    <scope>NUCLEOTIDE SEQUENCE [LARGE SCALE GENOMIC DNA]</scope>
    <source>
        <strain evidence="2 3">SCS-3</strain>
    </source>
</reference>
<feature type="signal peptide" evidence="1">
    <location>
        <begin position="1"/>
        <end position="22"/>
    </location>
</feature>